<reference evidence="2" key="1">
    <citation type="submission" date="2021-02" db="EMBL/GenBank/DDBJ databases">
        <authorList>
            <person name="Dougan E. K."/>
            <person name="Rhodes N."/>
            <person name="Thang M."/>
            <person name="Chan C."/>
        </authorList>
    </citation>
    <scope>NUCLEOTIDE SEQUENCE</scope>
</reference>
<feature type="region of interest" description="Disordered" evidence="1">
    <location>
        <begin position="364"/>
        <end position="410"/>
    </location>
</feature>
<comment type="caution">
    <text evidence="2">The sequence shown here is derived from an EMBL/GenBank/DDBJ whole genome shotgun (WGS) entry which is preliminary data.</text>
</comment>
<organism evidence="2 3">
    <name type="scientific">Symbiodinium pilosum</name>
    <name type="common">Dinoflagellate</name>
    <dbReference type="NCBI Taxonomy" id="2952"/>
    <lineage>
        <taxon>Eukaryota</taxon>
        <taxon>Sar</taxon>
        <taxon>Alveolata</taxon>
        <taxon>Dinophyceae</taxon>
        <taxon>Suessiales</taxon>
        <taxon>Symbiodiniaceae</taxon>
        <taxon>Symbiodinium</taxon>
    </lineage>
</organism>
<feature type="non-terminal residue" evidence="2">
    <location>
        <position position="482"/>
    </location>
</feature>
<sequence>EARADVKERWGRLSREEKDVWNAQAASAAVTAKLNKSLAKAKAKALAAQAAPPLEQSAALPMSGGEPLLALPGNSGAAGNPFVWNLSLCDADARAMTKCTSSVDSLLDHLQNNYLQTVSKEEAALSMWPLAESNILAALLSLKCRGVTLKQAVQQIAATSNSVAGPKSPEDRVPEKVKYFRRCPPMCLNNSTSEAAYMYKTLLAKLYELCDGFESAADAVSSDMLLRVTSAVGRTTCDRYFLLASLAYQGNQQRVQSYAVLQKLETRRAQLQLSLVTEAHVHQEVRWPASLDRANLDGEKIVTWTAEQLAAKAIYIEQDFLADRLAEKIQVRQLRFQDVSRSVVAVKSALPTIIQIKLSDLSEAAADPPGDVDTHEGRQERSAAQAATRAVADAAAASKKPRTDAGAADKYDASKFRDQLMAEMLAALDLPDHVGASREAHEFEGLISPANMQALVQLEDYCKTSDSGETSQEHQSSPSDTW</sequence>
<accession>A0A812R1R1</accession>
<dbReference type="Proteomes" id="UP000649617">
    <property type="component" value="Unassembled WGS sequence"/>
</dbReference>
<dbReference type="EMBL" id="CAJNIZ010018696">
    <property type="protein sequence ID" value="CAE7414259.1"/>
    <property type="molecule type" value="Genomic_DNA"/>
</dbReference>
<protein>
    <submittedName>
        <fullName evidence="2">Uncharacterized protein</fullName>
    </submittedName>
</protein>
<dbReference type="OrthoDB" id="413286at2759"/>
<feature type="region of interest" description="Disordered" evidence="1">
    <location>
        <begin position="459"/>
        <end position="482"/>
    </location>
</feature>
<feature type="compositionally biased region" description="Basic and acidic residues" evidence="1">
    <location>
        <begin position="372"/>
        <end position="381"/>
    </location>
</feature>
<gene>
    <name evidence="2" type="ORF">SPIL2461_LOCUS10215</name>
</gene>
<feature type="compositionally biased region" description="Low complexity" evidence="1">
    <location>
        <begin position="383"/>
        <end position="397"/>
    </location>
</feature>
<keyword evidence="3" id="KW-1185">Reference proteome</keyword>
<proteinExistence type="predicted"/>
<evidence type="ECO:0000256" key="1">
    <source>
        <dbReference type="SAM" id="MobiDB-lite"/>
    </source>
</evidence>
<evidence type="ECO:0000313" key="3">
    <source>
        <dbReference type="Proteomes" id="UP000649617"/>
    </source>
</evidence>
<name>A0A812R1R1_SYMPI</name>
<dbReference type="AlphaFoldDB" id="A0A812R1R1"/>
<feature type="compositionally biased region" description="Polar residues" evidence="1">
    <location>
        <begin position="464"/>
        <end position="482"/>
    </location>
</feature>
<feature type="compositionally biased region" description="Basic and acidic residues" evidence="1">
    <location>
        <begin position="401"/>
        <end position="410"/>
    </location>
</feature>
<evidence type="ECO:0000313" key="2">
    <source>
        <dbReference type="EMBL" id="CAE7414259.1"/>
    </source>
</evidence>